<dbReference type="InterPro" id="IPR036573">
    <property type="entry name" value="CBM_sf_5/12"/>
</dbReference>
<organism evidence="10 11">
    <name type="scientific">Kitasatospora arboriphila</name>
    <dbReference type="NCBI Taxonomy" id="258052"/>
    <lineage>
        <taxon>Bacteria</taxon>
        <taxon>Bacillati</taxon>
        <taxon>Actinomycetota</taxon>
        <taxon>Actinomycetes</taxon>
        <taxon>Kitasatosporales</taxon>
        <taxon>Streptomycetaceae</taxon>
        <taxon>Kitasatospora</taxon>
    </lineage>
</organism>
<evidence type="ECO:0000259" key="9">
    <source>
        <dbReference type="SMART" id="SM00495"/>
    </source>
</evidence>
<dbReference type="CDD" id="cd03876">
    <property type="entry name" value="M28_SGAP_like"/>
    <property type="match status" value="1"/>
</dbReference>
<dbReference type="SUPFAM" id="SSF51055">
    <property type="entry name" value="Carbohydrate binding domain"/>
    <property type="match status" value="1"/>
</dbReference>
<dbReference type="InterPro" id="IPR050728">
    <property type="entry name" value="Zinc_Metalloprotease_M4"/>
</dbReference>
<evidence type="ECO:0000256" key="5">
    <source>
        <dbReference type="ARBA" id="ARBA00022801"/>
    </source>
</evidence>
<keyword evidence="3" id="KW-0479">Metal-binding</keyword>
<protein>
    <submittedName>
        <fullName evidence="10">M20/M25/M40 family metallo-hydrolase</fullName>
    </submittedName>
</protein>
<dbReference type="SMART" id="SM00495">
    <property type="entry name" value="ChtBD3"/>
    <property type="match status" value="1"/>
</dbReference>
<evidence type="ECO:0000256" key="6">
    <source>
        <dbReference type="ARBA" id="ARBA00022833"/>
    </source>
</evidence>
<evidence type="ECO:0000256" key="4">
    <source>
        <dbReference type="ARBA" id="ARBA00022729"/>
    </source>
</evidence>
<dbReference type="Gene3D" id="2.10.10.20">
    <property type="entry name" value="Carbohydrate-binding module superfamily 5/12"/>
    <property type="match status" value="1"/>
</dbReference>
<feature type="chain" id="PRO_5045511020" evidence="8">
    <location>
        <begin position="30"/>
        <end position="1064"/>
    </location>
</feature>
<evidence type="ECO:0000313" key="11">
    <source>
        <dbReference type="Proteomes" id="UP001499987"/>
    </source>
</evidence>
<evidence type="ECO:0000256" key="7">
    <source>
        <dbReference type="ARBA" id="ARBA00023049"/>
    </source>
</evidence>
<dbReference type="Gene3D" id="3.40.630.10">
    <property type="entry name" value="Zn peptidases"/>
    <property type="match status" value="1"/>
</dbReference>
<comment type="similarity">
    <text evidence="1">Belongs to the peptidase M28 family. M28A subfamily.</text>
</comment>
<dbReference type="Pfam" id="PF01447">
    <property type="entry name" value="Peptidase_M4"/>
    <property type="match status" value="1"/>
</dbReference>
<keyword evidence="2" id="KW-0645">Protease</keyword>
<keyword evidence="7" id="KW-0482">Metalloprotease</keyword>
<feature type="domain" description="Chitin-binding type-3" evidence="9">
    <location>
        <begin position="1018"/>
        <end position="1064"/>
    </location>
</feature>
<dbReference type="Pfam" id="PF02839">
    <property type="entry name" value="CBM_5_12"/>
    <property type="match status" value="1"/>
</dbReference>
<sequence>MNRRLLTAGTTLAVLAGLLTATAVGPAAARPGPAAAPAPPNALAAAVSAADRAAAAGLDTLAKGPGESYERHAVTPWLGGLYSVAYERSYRGLPVVGGDAEVLADGQGRIRGQQNAAPGAIGVPTTTPAVSAADAERTARTRLATVDGAEPARLVVKVTDGRARLAWESVLTGRTATAPSRLHVFVDARTGTVLDSRDDVRAGTANSRWNGPAPVTISTTNSGGSYALRDPNRPGLSCADYGTGQVFTKSTDSWGTGSPTSKETGCADVMFAAQKEWDMLRDWLGRNGHNGNGGSWPVKVGLSDVNAYWDGSSISIGHNQANEWIASMDVVGHEFGHGIDQYTPGGANNEAGLGEGTGDIMGALTEAYANEPAPYDSPDYTVGETINLVGSGPIRVMYNPSQVGGNPNCYSASIPNTEEHAAAGPLNHWFYLLAEGSNPGGGKPSSPTCNSSSVTGVGIRDAGRIFYGGMLLKTSGMTYKRYRTATLTAAKNLDPGCTFFTRTKAAWDAVSVPAQSGDPTCTPSGTNDFSLSVGPASGSVQPGGSTTAAVATAVTSGSAQTVGLSASGAPSGVTVGFNPSSVQAGSSATMTVSAGASAPAGTYTLTVTGTGSAVHTAQYTLTVGGGGNPGGGAPDIDVAKVQAHLAQLNTVADQNGGNRRAGSAGHGQSVAYLKGKLQAAGYTVTEQTCTSCSYTSNNLIADWPGGPADQVTMFGAHLDSVAAGPGINDNGSGSAVLLENALVLAQQNPTLTRHVRFAWWTGEEQGLQGSNHYVSQLSSTQRAAIKAYYNFDMVGSPNAGYFVNNLTSAAAAPLKAYWDSLGLQPEENTEGQGRSDDYSFQQAGIPTSGYAAGASAVKTAAQAAKWGGTANRAYDSCYHQSCDTTGNIGATALDRSADGVASALWKTSVGGTVPGDDFSLAVNPASGSVEAGGSTTATVATAVTSGSARTVALTATGLPSGVTVSFSPSSVQSGASAVMTVSAAAGTASGTYSITVTGSGPATHSTTYSLVVGSGPGTGTWAAGTVYRAGDTVTYAGLSYVCLQGHQAQTGWEPPIVPALWQRV</sequence>
<evidence type="ECO:0000256" key="2">
    <source>
        <dbReference type="ARBA" id="ARBA00022670"/>
    </source>
</evidence>
<gene>
    <name evidence="10" type="ORF">GCM10009663_11140</name>
</gene>
<reference evidence="10 11" key="1">
    <citation type="journal article" date="2019" name="Int. J. Syst. Evol. Microbiol.">
        <title>The Global Catalogue of Microorganisms (GCM) 10K type strain sequencing project: providing services to taxonomists for standard genome sequencing and annotation.</title>
        <authorList>
            <consortium name="The Broad Institute Genomics Platform"/>
            <consortium name="The Broad Institute Genome Sequencing Center for Infectious Disease"/>
            <person name="Wu L."/>
            <person name="Ma J."/>
        </authorList>
    </citation>
    <scope>NUCLEOTIDE SEQUENCE [LARGE SCALE GENOMIC DNA]</scope>
    <source>
        <strain evidence="10 11">JCM 13002</strain>
    </source>
</reference>
<keyword evidence="4 8" id="KW-0732">Signal</keyword>
<dbReference type="Pfam" id="PF04389">
    <property type="entry name" value="Peptidase_M28"/>
    <property type="match status" value="1"/>
</dbReference>
<dbReference type="SUPFAM" id="SSF55486">
    <property type="entry name" value="Metalloproteases ('zincins'), catalytic domain"/>
    <property type="match status" value="1"/>
</dbReference>
<dbReference type="PANTHER" id="PTHR33794">
    <property type="entry name" value="BACILLOLYSIN"/>
    <property type="match status" value="1"/>
</dbReference>
<dbReference type="RefSeq" id="WP_344622354.1">
    <property type="nucleotide sequence ID" value="NZ_BAAALD010000007.1"/>
</dbReference>
<dbReference type="Pfam" id="PF02868">
    <property type="entry name" value="Peptidase_M4_C"/>
    <property type="match status" value="1"/>
</dbReference>
<dbReference type="InterPro" id="IPR041756">
    <property type="entry name" value="M28_SGAP-like"/>
</dbReference>
<dbReference type="CDD" id="cd12214">
    <property type="entry name" value="ChiA1_BD"/>
    <property type="match status" value="1"/>
</dbReference>
<evidence type="ECO:0000313" key="10">
    <source>
        <dbReference type="EMBL" id="GAA1073042.1"/>
    </source>
</evidence>
<dbReference type="InterPro" id="IPR003610">
    <property type="entry name" value="CBM5/12"/>
</dbReference>
<proteinExistence type="inferred from homology"/>
<evidence type="ECO:0000256" key="1">
    <source>
        <dbReference type="ARBA" id="ARBA00005957"/>
    </source>
</evidence>
<dbReference type="InterPro" id="IPR013856">
    <property type="entry name" value="Peptidase_M4_domain"/>
</dbReference>
<accession>A0ABN1TBK5</accession>
<dbReference type="Gene3D" id="3.10.450.40">
    <property type="match status" value="1"/>
</dbReference>
<dbReference type="Gene3D" id="1.10.390.10">
    <property type="entry name" value="Neutral Protease Domain 2"/>
    <property type="match status" value="1"/>
</dbReference>
<keyword evidence="11" id="KW-1185">Reference proteome</keyword>
<dbReference type="InterPro" id="IPR007484">
    <property type="entry name" value="Peptidase_M28"/>
</dbReference>
<dbReference type="EMBL" id="BAAALD010000007">
    <property type="protein sequence ID" value="GAA1073042.1"/>
    <property type="molecule type" value="Genomic_DNA"/>
</dbReference>
<name>A0ABN1TBK5_9ACTN</name>
<feature type="signal peptide" evidence="8">
    <location>
        <begin position="1"/>
        <end position="29"/>
    </location>
</feature>
<dbReference type="InterPro" id="IPR027268">
    <property type="entry name" value="Peptidase_M4/M1_CTD_sf"/>
</dbReference>
<dbReference type="PANTHER" id="PTHR33794:SF1">
    <property type="entry name" value="BACILLOLYSIN"/>
    <property type="match status" value="1"/>
</dbReference>
<dbReference type="InterPro" id="IPR001570">
    <property type="entry name" value="Peptidase_M4_C_domain"/>
</dbReference>
<dbReference type="SUPFAM" id="SSF53187">
    <property type="entry name" value="Zn-dependent exopeptidases"/>
    <property type="match status" value="1"/>
</dbReference>
<comment type="caution">
    <text evidence="10">The sequence shown here is derived from an EMBL/GenBank/DDBJ whole genome shotgun (WGS) entry which is preliminary data.</text>
</comment>
<dbReference type="Gene3D" id="3.10.170.10">
    <property type="match status" value="1"/>
</dbReference>
<dbReference type="Proteomes" id="UP001499987">
    <property type="component" value="Unassembled WGS sequence"/>
</dbReference>
<evidence type="ECO:0000256" key="3">
    <source>
        <dbReference type="ARBA" id="ARBA00022723"/>
    </source>
</evidence>
<keyword evidence="6" id="KW-0862">Zinc</keyword>
<evidence type="ECO:0000256" key="8">
    <source>
        <dbReference type="SAM" id="SignalP"/>
    </source>
</evidence>
<keyword evidence="5" id="KW-0378">Hydrolase</keyword>